<sequence length="602" mass="69259">MNGSKFQNEESRSPRMDNPMQLRIGKAHFYVRPARTPNGTPLSITPQTILELLCASGLQIPDHINTGSPCNSEHNTLRLTTSADKECTEINLHDKDLLYATVNLCLGHIQPDLGDESSQELIQLCDPLEAIPGDFPSLLWEIYGYQPALFLEMLQLSRICKFPRWLQLDQIMSYKSQLEGQDRIEFQIETASIRWKDRYRMKNSGFGGICLSREFEPIQVGPTVEMFLCRIRKDIIELGEDRSRILRNEFLKYNHAKPKQRDREMLVAIQKEFNGYLATVNLHIDEFFKSTKDWDFTGGMYLPKPSDTNASGPALDVTSNPNDIHMLFAVNGSGKTRALFDILSHNYGFYFISGRCERRIGSSDTAELWSDLYRISRVQQIGPYSTCDKHRQNFNSLVAERLYQALIFCRFTVLSRFLKHPSKSPEMWLRFQLECCNGKDHFLHLYRIIRHLNLAERLWTLDLWNVDGGKFYVCLDEAQYDLSQETCIFNPDGAYHTHSTTFFHQTLGILSKQISPPFRPTVVVAGTSLNLNVAVDAVKELGFEIAHRWWVNGPTLGCDVKLVQPYNLLTYTQFPSVRTEADFDALLNQYRVSRGQKHTSQH</sequence>
<protein>
    <submittedName>
        <fullName evidence="1">Uncharacterized protein</fullName>
    </submittedName>
</protein>
<dbReference type="Proteomes" id="UP000235786">
    <property type="component" value="Unassembled WGS sequence"/>
</dbReference>
<organism evidence="1 2">
    <name type="scientific">Hyaloscypha variabilis (strain UAMH 11265 / GT02V1 / F)</name>
    <name type="common">Meliniomyces variabilis</name>
    <dbReference type="NCBI Taxonomy" id="1149755"/>
    <lineage>
        <taxon>Eukaryota</taxon>
        <taxon>Fungi</taxon>
        <taxon>Dikarya</taxon>
        <taxon>Ascomycota</taxon>
        <taxon>Pezizomycotina</taxon>
        <taxon>Leotiomycetes</taxon>
        <taxon>Helotiales</taxon>
        <taxon>Hyaloscyphaceae</taxon>
        <taxon>Hyaloscypha</taxon>
        <taxon>Hyaloscypha variabilis</taxon>
    </lineage>
</organism>
<name>A0A2J6S5Q6_HYAVF</name>
<keyword evidence="2" id="KW-1185">Reference proteome</keyword>
<dbReference type="EMBL" id="KZ613939">
    <property type="protein sequence ID" value="PMD46078.1"/>
    <property type="molecule type" value="Genomic_DNA"/>
</dbReference>
<gene>
    <name evidence="1" type="ORF">L207DRAFT_205306</name>
</gene>
<evidence type="ECO:0000313" key="2">
    <source>
        <dbReference type="Proteomes" id="UP000235786"/>
    </source>
</evidence>
<reference evidence="1 2" key="1">
    <citation type="submission" date="2016-04" db="EMBL/GenBank/DDBJ databases">
        <title>A degradative enzymes factory behind the ericoid mycorrhizal symbiosis.</title>
        <authorList>
            <consortium name="DOE Joint Genome Institute"/>
            <person name="Martino E."/>
            <person name="Morin E."/>
            <person name="Grelet G."/>
            <person name="Kuo A."/>
            <person name="Kohler A."/>
            <person name="Daghino S."/>
            <person name="Barry K."/>
            <person name="Choi C."/>
            <person name="Cichocki N."/>
            <person name="Clum A."/>
            <person name="Copeland A."/>
            <person name="Hainaut M."/>
            <person name="Haridas S."/>
            <person name="Labutti K."/>
            <person name="Lindquist E."/>
            <person name="Lipzen A."/>
            <person name="Khouja H.-R."/>
            <person name="Murat C."/>
            <person name="Ohm R."/>
            <person name="Olson A."/>
            <person name="Spatafora J."/>
            <person name="Veneault-Fourrey C."/>
            <person name="Henrissat B."/>
            <person name="Grigoriev I."/>
            <person name="Martin F."/>
            <person name="Perotto S."/>
        </authorList>
    </citation>
    <scope>NUCLEOTIDE SEQUENCE [LARGE SCALE GENOMIC DNA]</scope>
    <source>
        <strain evidence="1 2">F</strain>
    </source>
</reference>
<dbReference type="AlphaFoldDB" id="A0A2J6S5Q6"/>
<evidence type="ECO:0000313" key="1">
    <source>
        <dbReference type="EMBL" id="PMD46078.1"/>
    </source>
</evidence>
<accession>A0A2J6S5Q6</accession>
<dbReference type="OrthoDB" id="5427503at2759"/>
<proteinExistence type="predicted"/>